<dbReference type="Pfam" id="PF07675">
    <property type="entry name" value="Cleaved_Adhesin"/>
    <property type="match status" value="5"/>
</dbReference>
<reference evidence="4" key="1">
    <citation type="submission" date="2016-10" db="EMBL/GenBank/DDBJ databases">
        <authorList>
            <person name="Varghese N."/>
            <person name="Submissions S."/>
        </authorList>
    </citation>
    <scope>NUCLEOTIDE SEQUENCE [LARGE SCALE GENOMIC DNA]</scope>
    <source>
        <strain evidence="4">DSM 26542</strain>
    </source>
</reference>
<dbReference type="EMBL" id="FORU01000003">
    <property type="protein sequence ID" value="SFJ05619.1"/>
    <property type="molecule type" value="Genomic_DNA"/>
</dbReference>
<evidence type="ECO:0000259" key="2">
    <source>
        <dbReference type="PROSITE" id="PS50853"/>
    </source>
</evidence>
<dbReference type="RefSeq" id="WP_090678102.1">
    <property type="nucleotide sequence ID" value="NZ_FORU01000003.1"/>
</dbReference>
<name>A0A1I3N8W8_9FLAO</name>
<feature type="domain" description="Fibronectin type-III" evidence="2">
    <location>
        <begin position="240"/>
        <end position="332"/>
    </location>
</feature>
<evidence type="ECO:0000313" key="4">
    <source>
        <dbReference type="Proteomes" id="UP000243887"/>
    </source>
</evidence>
<keyword evidence="1" id="KW-0677">Repeat</keyword>
<proteinExistence type="predicted"/>
<dbReference type="InterPro" id="IPR036116">
    <property type="entry name" value="FN3_sf"/>
</dbReference>
<organism evidence="3 4">
    <name type="scientific">Myroides guanonis</name>
    <dbReference type="NCBI Taxonomy" id="1150112"/>
    <lineage>
        <taxon>Bacteria</taxon>
        <taxon>Pseudomonadati</taxon>
        <taxon>Bacteroidota</taxon>
        <taxon>Flavobacteriia</taxon>
        <taxon>Flavobacteriales</taxon>
        <taxon>Flavobacteriaceae</taxon>
        <taxon>Myroides</taxon>
    </lineage>
</organism>
<accession>A0A1I3N8W8</accession>
<dbReference type="Gene3D" id="2.60.120.200">
    <property type="match status" value="5"/>
</dbReference>
<protein>
    <submittedName>
        <fullName evidence="3">Cleaved Adhesin Domain</fullName>
    </submittedName>
</protein>
<evidence type="ECO:0000256" key="1">
    <source>
        <dbReference type="ARBA" id="ARBA00022737"/>
    </source>
</evidence>
<dbReference type="STRING" id="1150112.SAMN04487893_1032"/>
<dbReference type="InterPro" id="IPR050991">
    <property type="entry name" value="ECM_Regulatory_Proteins"/>
</dbReference>
<dbReference type="PROSITE" id="PS50853">
    <property type="entry name" value="FN3"/>
    <property type="match status" value="3"/>
</dbReference>
<dbReference type="NCBIfam" id="NF038128">
    <property type="entry name" value="choice_anch_J"/>
    <property type="match status" value="5"/>
</dbReference>
<dbReference type="Proteomes" id="UP000243887">
    <property type="component" value="Unassembled WGS sequence"/>
</dbReference>
<dbReference type="InterPro" id="IPR013783">
    <property type="entry name" value="Ig-like_fold"/>
</dbReference>
<dbReference type="SUPFAM" id="SSF49265">
    <property type="entry name" value="Fibronectin type III"/>
    <property type="match status" value="4"/>
</dbReference>
<dbReference type="InterPro" id="IPR011628">
    <property type="entry name" value="Cleaved_adhesin"/>
</dbReference>
<dbReference type="InterPro" id="IPR003961">
    <property type="entry name" value="FN3_dom"/>
</dbReference>
<dbReference type="Gene3D" id="2.60.40.10">
    <property type="entry name" value="Immunoglobulins"/>
    <property type="match status" value="6"/>
</dbReference>
<dbReference type="SMART" id="SM00060">
    <property type="entry name" value="FN3"/>
    <property type="match status" value="6"/>
</dbReference>
<evidence type="ECO:0000313" key="3">
    <source>
        <dbReference type="EMBL" id="SFJ05619.1"/>
    </source>
</evidence>
<sequence>MKLKLTTIFLALTMLCGYWLFAHQKLQTFSLSDFISEIISPSKDAFNETLNASLALATGEIFNDDFETPQTWSLINSDVNKWYVGTAVANGGSKSLYISDDNGVTNNYGASITTEDVSLAISPAFTVPAGATDYVVSFDWRCKGEGNTLFIRDALSVWIIPETFLPPTNLRINASSGGLLLKEDMYNQDFFKKEILKVNLSKYAGTKVKIVFQWNSNQYTFNQPPAAIDNVSIYEVTCLEPKGLAVKDIELDEATVNWTAPNGSITDFELFIGKDQKYPTGTTGVIPAKGVTTYTFLNLDASTYYYVWYRSVCSTSEKSYWVGPIKFMTKCGVFPTPFYETFDTNSLNVECWTLDTSKSSSASVFQLSTNYKMEGDRGLFLNSYTATDIHDSYAITPNFELDGGLYKLTYYYKTSSSGGNEFEVLLSNNGGKAPSDFTTTLLPNSIYQKSNFVKETIFIHGITGKVNIAWHLTAKGGTWFYLENVKLESVVCTEPLRVSVSDFKLDSAKFKWDDDIATEWEYLIIDAATGTITGTPVKVTKNEIVGDKDNFGNNLNADTEYYFYVRSKCLDNTYSDWVGPLIFKTECFAKNVPYKEGFNTIESDLNCWRIIDVNSDVSGSGNKWGQSQYTVHEGDRCMYYAGYSPVNDDWLISPGFNLTGDLYAVTFYYRIDQNTTANVEVKLSTSGIDPSAFTQTIGTTLTYKGPIYTKKIVYVDGVTGVANIGFHVTGTKGQIQIDQFSIEKVTCRAPEDLVITESKTTSVDLSWTDPKNESWEYYVMPEDGLNTPPVGSGTLAKSKPTTITKTNSPSAPLKPNTEYKVYVRSSCGEGKFSAWVGPLVFRTECEIMPIPYQEGFNSNTDTQYCWKIVDGNNDRPWYGGFGEWFAADYKAYEGDKSMYFSNSSNNKNDDWLMSPLFKFEKNKIYRVTFMHRTEPGVKSEFGVRLSKSGREKEKFTQILLPNTVFENVPWKKHKFLLSGIEGEVSIAFFAEDFKNWGSRIYIDDFRIEEVTTCTEPLTQGAENITGTSADIFWDNDFGTTNWEYFVRKKAFLIAPPLKDGTATSKNKVNVTKDNFGGNLEGNTWYEFYVRTKCGDGSKTEWTGPYYFRTGCTYSTLPFWEGFNGTDNSLPCWSMVNGNTGASLWKQSTSNLYEGSHSMSFVQSGAADSNDWFISPLFKNLDATKTYRVKFNYKGTGSGNNEMEVLASTKGTSLADFTQTIAPKMSYKSATFKDGIYFFTGISGDMHLAFRVSGIGAKNITIDNLFIDEVTTCGQPLNLGVKDILGTSVNLMWDDAFGATAWQYMIQETKQIAPTDKDAGMPTTSKDFVADKDINGKALVSNTDYVYYVRTDCGNGTFSEWSGPFAFVTACDIYTVPFTAGFNSDSKQIRCWTIAQGVGATTKWTANTTWPFEGNGLMQFNQTSTTAQADGYLISPTIAFTAGTNYVLKYRYKTNPKTLNEFEVLLSTTGADISNFTTTLLSKKGYNNEIYKEEVIYISGISGNVNIAWHAMTKGAMTIGLDYVTIEKATSCPEPSNVTVTDYTTNTIDVEWTQSGGITSWEVYVVEYGTPIPTGTSGVVVTGTPKYKATGLTSGKSYHIYVRAKCPGGTDMSNWSTPANGPTKVTTNGGCAGALTIPVNSGADCVRKLGVSSVGAPVVSTPGKPNPFPNCMGFLHETELWFEFTATSSSHLLSFDNFISVDKFE</sequence>
<feature type="domain" description="Fibronectin type-III" evidence="2">
    <location>
        <begin position="1533"/>
        <end position="1625"/>
    </location>
</feature>
<dbReference type="Pfam" id="PF00041">
    <property type="entry name" value="fn3"/>
    <property type="match status" value="3"/>
</dbReference>
<dbReference type="CDD" id="cd00063">
    <property type="entry name" value="FN3"/>
    <property type="match status" value="3"/>
</dbReference>
<dbReference type="PANTHER" id="PTHR46708">
    <property type="entry name" value="TENASCIN"/>
    <property type="match status" value="1"/>
</dbReference>
<feature type="domain" description="Fibronectin type-III" evidence="2">
    <location>
        <begin position="749"/>
        <end position="846"/>
    </location>
</feature>
<dbReference type="OrthoDB" id="9792152at2"/>
<gene>
    <name evidence="3" type="ORF">SAMN04487893_1032</name>
</gene>
<dbReference type="PANTHER" id="PTHR46708:SF11">
    <property type="entry name" value="RECEPTOR-TYPE TYROSINE-PROTEIN PHOSPHATASE ETA-LIKE"/>
    <property type="match status" value="1"/>
</dbReference>
<keyword evidence="4" id="KW-1185">Reference proteome</keyword>